<accession>C3YU96</accession>
<keyword evidence="2" id="KW-0472">Membrane</keyword>
<evidence type="ECO:0000256" key="1">
    <source>
        <dbReference type="SAM" id="MobiDB-lite"/>
    </source>
</evidence>
<dbReference type="InParanoid" id="C3YU96"/>
<feature type="compositionally biased region" description="Basic and acidic residues" evidence="1">
    <location>
        <begin position="1"/>
        <end position="12"/>
    </location>
</feature>
<sequence>MTDITKNGKEVDTTLGSGEEDIISHPLQPQYHSAVRSVASEEKHRPLEEDSLSEEIEHDVTVISREKRASLKRQPSCDSLFTRKHPKPAGVWRPYGPPLYGCVTVTEESPFEEEKSASEEIEHCVSVDSSEKRVPLKRQSSCDSLFTGKHLKPGGVWRPYGPPLYGHGSALNLPRRKGPDTLVILAAIFYCLAALTAVVFAVLFKTSVVTCQQPCYSFT</sequence>
<evidence type="ECO:0000256" key="2">
    <source>
        <dbReference type="SAM" id="Phobius"/>
    </source>
</evidence>
<reference evidence="3" key="1">
    <citation type="journal article" date="2008" name="Nature">
        <title>The amphioxus genome and the evolution of the chordate karyotype.</title>
        <authorList>
            <consortium name="US DOE Joint Genome Institute (JGI-PGF)"/>
            <person name="Putnam N.H."/>
            <person name="Butts T."/>
            <person name="Ferrier D.E.K."/>
            <person name="Furlong R.F."/>
            <person name="Hellsten U."/>
            <person name="Kawashima T."/>
            <person name="Robinson-Rechavi M."/>
            <person name="Shoguchi E."/>
            <person name="Terry A."/>
            <person name="Yu J.-K."/>
            <person name="Benito-Gutierrez E.L."/>
            <person name="Dubchak I."/>
            <person name="Garcia-Fernandez J."/>
            <person name="Gibson-Brown J.J."/>
            <person name="Grigoriev I.V."/>
            <person name="Horton A.C."/>
            <person name="de Jong P.J."/>
            <person name="Jurka J."/>
            <person name="Kapitonov V.V."/>
            <person name="Kohara Y."/>
            <person name="Kuroki Y."/>
            <person name="Lindquist E."/>
            <person name="Lucas S."/>
            <person name="Osoegawa K."/>
            <person name="Pennacchio L.A."/>
            <person name="Salamov A.A."/>
            <person name="Satou Y."/>
            <person name="Sauka-Spengler T."/>
            <person name="Schmutz J."/>
            <person name="Shin-I T."/>
            <person name="Toyoda A."/>
            <person name="Bronner-Fraser M."/>
            <person name="Fujiyama A."/>
            <person name="Holland L.Z."/>
            <person name="Holland P.W.H."/>
            <person name="Satoh N."/>
            <person name="Rokhsar D.S."/>
        </authorList>
    </citation>
    <scope>NUCLEOTIDE SEQUENCE [LARGE SCALE GENOMIC DNA]</scope>
    <source>
        <strain evidence="3">S238N-H82</strain>
        <tissue evidence="3">Testes</tissue>
    </source>
</reference>
<organism>
    <name type="scientific">Branchiostoma floridae</name>
    <name type="common">Florida lancelet</name>
    <name type="synonym">Amphioxus</name>
    <dbReference type="NCBI Taxonomy" id="7739"/>
    <lineage>
        <taxon>Eukaryota</taxon>
        <taxon>Metazoa</taxon>
        <taxon>Chordata</taxon>
        <taxon>Cephalochordata</taxon>
        <taxon>Leptocardii</taxon>
        <taxon>Amphioxiformes</taxon>
        <taxon>Branchiostomatidae</taxon>
        <taxon>Branchiostoma</taxon>
    </lineage>
</organism>
<keyword evidence="2" id="KW-1133">Transmembrane helix</keyword>
<feature type="region of interest" description="Disordered" evidence="1">
    <location>
        <begin position="1"/>
        <end position="27"/>
    </location>
</feature>
<name>C3YU96_BRAFL</name>
<gene>
    <name evidence="3" type="ORF">BRAFLDRAFT_66594</name>
</gene>
<dbReference type="EMBL" id="GG666552">
    <property type="protein sequence ID" value="EEN56373.1"/>
    <property type="molecule type" value="Genomic_DNA"/>
</dbReference>
<evidence type="ECO:0000313" key="3">
    <source>
        <dbReference type="EMBL" id="EEN56373.1"/>
    </source>
</evidence>
<dbReference type="AlphaFoldDB" id="C3YU96"/>
<protein>
    <submittedName>
        <fullName evidence="3">Uncharacterized protein</fullName>
    </submittedName>
</protein>
<keyword evidence="2" id="KW-0812">Transmembrane</keyword>
<proteinExistence type="predicted"/>
<feature type="transmembrane region" description="Helical" evidence="2">
    <location>
        <begin position="182"/>
        <end position="204"/>
    </location>
</feature>